<feature type="region of interest" description="Disordered" evidence="1">
    <location>
        <begin position="692"/>
        <end position="744"/>
    </location>
</feature>
<evidence type="ECO:0008006" key="4">
    <source>
        <dbReference type="Google" id="ProtNLM"/>
    </source>
</evidence>
<accession>A0A7R9L8K7</accession>
<feature type="compositionally biased region" description="Polar residues" evidence="1">
    <location>
        <begin position="1929"/>
        <end position="1939"/>
    </location>
</feature>
<gene>
    <name evidence="2" type="ORF">ONB1V03_LOCUS603</name>
</gene>
<reference evidence="2" key="1">
    <citation type="submission" date="2020-11" db="EMBL/GenBank/DDBJ databases">
        <authorList>
            <person name="Tran Van P."/>
        </authorList>
    </citation>
    <scope>NUCLEOTIDE SEQUENCE</scope>
</reference>
<feature type="compositionally biased region" description="Low complexity" evidence="1">
    <location>
        <begin position="1896"/>
        <end position="1911"/>
    </location>
</feature>
<feature type="compositionally biased region" description="Polar residues" evidence="1">
    <location>
        <begin position="1963"/>
        <end position="1976"/>
    </location>
</feature>
<feature type="region of interest" description="Disordered" evidence="1">
    <location>
        <begin position="1893"/>
        <end position="1978"/>
    </location>
</feature>
<organism evidence="2">
    <name type="scientific">Oppiella nova</name>
    <dbReference type="NCBI Taxonomy" id="334625"/>
    <lineage>
        <taxon>Eukaryota</taxon>
        <taxon>Metazoa</taxon>
        <taxon>Ecdysozoa</taxon>
        <taxon>Arthropoda</taxon>
        <taxon>Chelicerata</taxon>
        <taxon>Arachnida</taxon>
        <taxon>Acari</taxon>
        <taxon>Acariformes</taxon>
        <taxon>Sarcoptiformes</taxon>
        <taxon>Oribatida</taxon>
        <taxon>Brachypylina</taxon>
        <taxon>Oppioidea</taxon>
        <taxon>Oppiidae</taxon>
        <taxon>Oppiella</taxon>
    </lineage>
</organism>
<evidence type="ECO:0000256" key="1">
    <source>
        <dbReference type="SAM" id="MobiDB-lite"/>
    </source>
</evidence>
<dbReference type="InterPro" id="IPR024855">
    <property type="entry name" value="UNC79"/>
</dbReference>
<feature type="compositionally biased region" description="Polar residues" evidence="1">
    <location>
        <begin position="718"/>
        <end position="733"/>
    </location>
</feature>
<feature type="region of interest" description="Disordered" evidence="1">
    <location>
        <begin position="1412"/>
        <end position="1456"/>
    </location>
</feature>
<evidence type="ECO:0000313" key="2">
    <source>
        <dbReference type="EMBL" id="CAD7637086.1"/>
    </source>
</evidence>
<keyword evidence="3" id="KW-1185">Reference proteome</keyword>
<feature type="compositionally biased region" description="Basic residues" evidence="1">
    <location>
        <begin position="1917"/>
        <end position="1928"/>
    </location>
</feature>
<sequence length="2461" mass="278125">MSCLVPFLEHEYMDSLPYIVASAMAVLPPILHKELLDMLCYNLLPFTIDETSDSENLNYANMSIPSIIMIVLNYADNPSFHTQLLECLMRLKYNVSKDLLCVIAYGTAKARCAAVELLFLYWPHLNPSALDRKALSEKHVSWTPLTCQYEKCQNNVSNEAVKMCIDHTVVIGSAERPTPLLICIECTDQIYRGKSRDTLLNILLPMEEISYNCENKTCRTPLSQKIAVATCFAIECTNYNCNKPIRYCLQCNEEKHSTKEASNHIVHTIIPSPWDMDSETQTYLVEAIVSLLKEAQPDKPSKDSERHSRIGFQVSEDNQETTIEERQLLSRYGVWLLVGLGAPNDSTPGATLGRLLSMLCQWFHYTACLPDDQASSALERLKGECIHGWLMKIIKTHFNIFTSCLLPHPLDYARLGGHWESWPSQTNQIKEGFKRLLCLVPYDIITADVWGHIMPFWMECFRHDVPEEELSELKILLSKVLDPDLSPLGLQPKQMYHFISIRFENTTAPVQEQALSWLQILTMLEVPVPLNLLNTMFSTGVKSLSDPNIEKICSVSKISSDPTSSAISKSSTRSHINETTASEQDINLSSYILMLDILVKQFELQEVNSHKGLETKEAVQVLKLVLDILHAPWVGVHTCQLSTKPDEVNEEEISQCLYCEMSAIWYQLTLVIIEYFCPVMEVTMADIPGDNSVKPNIPSHEKVSKSDSVSSTKETPKPLQTTDTKNANNSVVPSQDVKPTPGEPNDTILKAATILDIEDDLNFSPVVPMESIETGVARSVTITEDDVASAKCTVSTTPQLLDDDNDSVFDKKLDENFWETSYGKFKFTIEELPPQEQLVYNFLKEVNVHNDADVLYHLLYCVKLMSLHSEVLNRAAKNNRGFVIWCQENLLIPNLWKLLQSEFSQISQLCVPLILHCITLPSGTTMFSKVVEEDFHNNDWRARFAAVERVTTIAHFVEPATVKNSPLLQASLATAFCYLVHCLDDIEANVAQRALLNLEMIKTSSLKLLLWCLEVQFDLVIQDRPMILTTIFQLYNHLSDRRFLSWDFFLNRFDALFLESQVILERSGDITQTRDLRNTNVNSETYQKKLIRAQEALSHTHASRSLSANLGLKQPYKRTMSAPTFGLIPKFDKKDKFYGRQTSTPAISRKSSKLAALTGSTITHFPNSFFHDNQLKEVAQEESHLLSVIHKTEMEDHDKDTIHLLIFLLMQFLSRPDPSHPQDEKSMTRSHLIVLRHLNILMGYSPAEKAFLISPNSLRGLPVFNAFITSMPKVLDFNFKMGNILLSTCLPLLVYCPSPQRYIHDGNHLPVYSLWLLKPHVRQSWLTSLNIILYKHSYNSQSTLKQIQMLIQIVLNTLAAQFHRCRPLNEHMQSPIPSRSRDLSTASVDLEQIQEQDQSIDSQTEDNEIIFSPKVGQNETVSAFSSDADDEDKETEPISESPKSKGIEKSDDLMDENKDNELVKDENEPKIENSTQSIIQEKSELKTSEMLSNKSELILSNNTTENEKEKEEVIDEKLIDTKDMVTNSQKPPYHPPVQRMSRQLSPNRPKMQRTDAIEGSLKLKKNKKVVNEKQGIGKVVDIPTHNSLTRIGSVDERFTGHESGHKVLRNVNSSDSADTKVSKSTWTIEIHSPVKLEPILPVRPPQERLLPIGMTTKELRTNKDMTYRDDLSHFDRSYSGDYDTKGVQTFKTLVTNEGEMHYPVCERLLPIGPTPPFTRKETVSPVPQMQPKRSGILQTPIYVKEDPIPPKVEPSVTQLVTIASNTSVSLASSATTYAMTATTTLITTSNTTKHPLSLRDSFDSPDPEVKVKLPNSPIMVGLAKVIKVGEAPETTLNGAKCESVSNAIVNTNNKIDIKGNINESKEETLEKVVIEMRSTIGLNAGNERTEEFALKSNSENPTQTQSQNQTQDEQKPVRPHYRQRKTRKATSTASDIQRSIDSRGGGVADKVSRRTARSMPPKRTTSAQPSTGSTVFSPEDIVHERCTRCGHVLEQFSEEEIGTYVHREPSIAAPILPDVLKLVSKYAGLTAYHWQSESIALALSDFVDLNQVSPLVELFQNLNERKHLPHISEMMHMLSNVATYLECISLETPSQQPWGLFLPQLETFLRKLMLLLPDAGVLNLTPIMRIMLSTVKLPIINTYKTILDPFSKMLSHIIQQSPLLYEQLLDLCNLCCRNFVRERDRYLLTRTVVCELVQAIKFRTMIPDENLMMLVQFLLQDGSGTLTPSVIVENLRMNNTLEIENFNTNAFECMRPNVMDLLEFVTDVHTLSRVKSNFLGTSIHLNEETLGGHLKAGISQYLSLEMTKNNGSDHRAITKYLPWLYSLPSLQQGPKEFIDCVAHIRSLSWLLLGSLQHSALLHNNATFLCQPIPLEANTHIAEHIQVILAGFAEQSKASVLHMSSLFHAFILCQLWTMYCENISGQNPPGSDQYHQCTLTLSDFWAKITPGILQLICHSKVV</sequence>
<proteinExistence type="predicted"/>
<name>A0A7R9L8K7_9ACAR</name>
<feature type="region of interest" description="Disordered" evidence="1">
    <location>
        <begin position="1525"/>
        <end position="1553"/>
    </location>
</feature>
<protein>
    <recommendedName>
        <fullName evidence="4">Protein unc-79 homolog</fullName>
    </recommendedName>
</protein>
<dbReference type="Pfam" id="PF14776">
    <property type="entry name" value="UNC-79"/>
    <property type="match status" value="1"/>
</dbReference>
<dbReference type="Proteomes" id="UP000728032">
    <property type="component" value="Unassembled WGS sequence"/>
</dbReference>
<dbReference type="PANTHER" id="PTHR21696:SF2">
    <property type="entry name" value="PROTEIN UNC-79 HOMOLOG"/>
    <property type="match status" value="1"/>
</dbReference>
<evidence type="ECO:0000313" key="3">
    <source>
        <dbReference type="Proteomes" id="UP000728032"/>
    </source>
</evidence>
<dbReference type="EMBL" id="CAJPVJ010000048">
    <property type="protein sequence ID" value="CAG2159589.1"/>
    <property type="molecule type" value="Genomic_DNA"/>
</dbReference>
<dbReference type="EMBL" id="OC914873">
    <property type="protein sequence ID" value="CAD7637086.1"/>
    <property type="molecule type" value="Genomic_DNA"/>
</dbReference>
<feature type="compositionally biased region" description="Polar residues" evidence="1">
    <location>
        <begin position="1415"/>
        <end position="1425"/>
    </location>
</feature>
<dbReference type="OrthoDB" id="6270916at2759"/>
<dbReference type="PANTHER" id="PTHR21696">
    <property type="entry name" value="PROTEIN UNC-79 HOMOLOG"/>
    <property type="match status" value="1"/>
</dbReference>
<feature type="compositionally biased region" description="Basic and acidic residues" evidence="1">
    <location>
        <begin position="1442"/>
        <end position="1456"/>
    </location>
</feature>